<feature type="transmembrane region" description="Helical" evidence="5">
    <location>
        <begin position="7"/>
        <end position="29"/>
    </location>
</feature>
<feature type="transmembrane region" description="Helical" evidence="5">
    <location>
        <begin position="319"/>
        <end position="345"/>
    </location>
</feature>
<organism evidence="7 8">
    <name type="scientific">Oceanithermus desulfurans NBRC 100063</name>
    <dbReference type="NCBI Taxonomy" id="1227550"/>
    <lineage>
        <taxon>Bacteria</taxon>
        <taxon>Thermotogati</taxon>
        <taxon>Deinococcota</taxon>
        <taxon>Deinococci</taxon>
        <taxon>Thermales</taxon>
        <taxon>Thermaceae</taxon>
        <taxon>Oceanithermus</taxon>
    </lineage>
</organism>
<dbReference type="GO" id="GO:0016020">
    <property type="term" value="C:membrane"/>
    <property type="evidence" value="ECO:0007669"/>
    <property type="project" value="UniProtKB-SubCell"/>
</dbReference>
<evidence type="ECO:0000256" key="2">
    <source>
        <dbReference type="ARBA" id="ARBA00022692"/>
    </source>
</evidence>
<feature type="transmembrane region" description="Helical" evidence="5">
    <location>
        <begin position="93"/>
        <end position="116"/>
    </location>
</feature>
<reference evidence="7 8" key="1">
    <citation type="submission" date="2019-07" db="EMBL/GenBank/DDBJ databases">
        <title>Whole genome shotgun sequence of Oceanithermus desulfurans NBRC 100063.</title>
        <authorList>
            <person name="Hosoyama A."/>
            <person name="Uohara A."/>
            <person name="Ohji S."/>
            <person name="Ichikawa N."/>
        </authorList>
    </citation>
    <scope>NUCLEOTIDE SEQUENCE [LARGE SCALE GENOMIC DNA]</scope>
    <source>
        <strain evidence="7 8">NBRC 100063</strain>
    </source>
</reference>
<feature type="domain" description="RCK C-terminal" evidence="6">
    <location>
        <begin position="555"/>
        <end position="638"/>
    </location>
</feature>
<dbReference type="InterPro" id="IPR006037">
    <property type="entry name" value="RCK_C"/>
</dbReference>
<comment type="subcellular location">
    <subcellularLocation>
        <location evidence="1">Membrane</location>
        <topology evidence="1">Multi-pass membrane protein</topology>
    </subcellularLocation>
</comment>
<dbReference type="Gene3D" id="1.20.1530.20">
    <property type="match status" value="1"/>
</dbReference>
<feature type="transmembrane region" description="Helical" evidence="5">
    <location>
        <begin position="295"/>
        <end position="313"/>
    </location>
</feature>
<dbReference type="Pfam" id="PF02254">
    <property type="entry name" value="TrkA_N"/>
    <property type="match status" value="1"/>
</dbReference>
<evidence type="ECO:0000256" key="4">
    <source>
        <dbReference type="ARBA" id="ARBA00023136"/>
    </source>
</evidence>
<dbReference type="Gene3D" id="3.40.50.720">
    <property type="entry name" value="NAD(P)-binding Rossmann-like Domain"/>
    <property type="match status" value="1"/>
</dbReference>
<dbReference type="GO" id="GO:0015297">
    <property type="term" value="F:antiporter activity"/>
    <property type="evidence" value="ECO:0007669"/>
    <property type="project" value="InterPro"/>
</dbReference>
<dbReference type="InterPro" id="IPR003148">
    <property type="entry name" value="RCK_N"/>
</dbReference>
<name>A0A511RHP0_9DEIN</name>
<dbReference type="SUPFAM" id="SSF51735">
    <property type="entry name" value="NAD(P)-binding Rossmann-fold domains"/>
    <property type="match status" value="1"/>
</dbReference>
<dbReference type="EMBL" id="BJXN01000003">
    <property type="protein sequence ID" value="GEM89158.1"/>
    <property type="molecule type" value="Genomic_DNA"/>
</dbReference>
<dbReference type="SUPFAM" id="SSF116726">
    <property type="entry name" value="TrkA C-terminal domain-like"/>
    <property type="match status" value="1"/>
</dbReference>
<dbReference type="InterPro" id="IPR006153">
    <property type="entry name" value="Cation/H_exchanger_TM"/>
</dbReference>
<proteinExistence type="predicted"/>
<evidence type="ECO:0000313" key="8">
    <source>
        <dbReference type="Proteomes" id="UP000321827"/>
    </source>
</evidence>
<feature type="transmembrane region" description="Helical" evidence="5">
    <location>
        <begin position="263"/>
        <end position="283"/>
    </location>
</feature>
<sequence length="647" mass="69727">MEALSEILVLVGGFFILALAANTIGQYVTRYNLPLISGFLFAGILIGPYVLGMISREELERLRFVDEMALAFIAFAAGAELYLGEVRPRLRPIAVMTAVQTVTIAIAGAWAAYHLFGFIPDLGEPARRAVALMTGVVLVARSPSSTIAIINELRAKGPFTQLVLGVTVVTDVVVIVLFTLAYELALVWVHGRPLGLGFLLLLAVEIATSVALGYLLAAFFRRLMGTRLHAWFKGAVVLAAGYGIFVVSHLLRETSDRFLHAPVTLEPLLIGMIASFLLVNYTGFRDEFSKILEDLGPAVYIAFFTLTGAGLALDVLGRAWPIALALFAARMAGIFSGSFLGALLAREPLRHASYSGLAFVTQAGVALGLTKKVADEFSGFGEPFAAVIVGLIVLNQLVGPPLFKWSLLAVGEAHPRGHGEFDGVRDVILFGDDDQTLALARRLTDDGWQVRLATPDPERANELAGAGFPVVAYRELDDATLAALQAEGADAVVCLLSDAENHRICETFYEKYGTESLVVRLADREWAPRFAELGALVVDPNMATLSLLEQFVRAPQAASLLLGLEKGKQVVDIELRDPALHGALLRELRLPPDTLVLAIHREGQAIVTHGYTQLRLGDKVTVMGSPESLREVELKFAATPTPPGRSA</sequence>
<evidence type="ECO:0000259" key="6">
    <source>
        <dbReference type="PROSITE" id="PS51202"/>
    </source>
</evidence>
<dbReference type="Pfam" id="PF00999">
    <property type="entry name" value="Na_H_Exchanger"/>
    <property type="match status" value="1"/>
</dbReference>
<dbReference type="PROSITE" id="PS51202">
    <property type="entry name" value="RCK_C"/>
    <property type="match status" value="1"/>
</dbReference>
<dbReference type="GO" id="GO:0006813">
    <property type="term" value="P:potassium ion transport"/>
    <property type="evidence" value="ECO:0007669"/>
    <property type="project" value="InterPro"/>
</dbReference>
<evidence type="ECO:0000256" key="1">
    <source>
        <dbReference type="ARBA" id="ARBA00004141"/>
    </source>
</evidence>
<dbReference type="InterPro" id="IPR038770">
    <property type="entry name" value="Na+/solute_symporter_sf"/>
</dbReference>
<dbReference type="PANTHER" id="PTHR43021">
    <property type="entry name" value="NA(+)/H(+) ANTIPORTER-RELATED"/>
    <property type="match status" value="1"/>
</dbReference>
<dbReference type="InterPro" id="IPR036721">
    <property type="entry name" value="RCK_C_sf"/>
</dbReference>
<evidence type="ECO:0000256" key="5">
    <source>
        <dbReference type="SAM" id="Phobius"/>
    </source>
</evidence>
<protein>
    <submittedName>
        <fullName evidence="7">Potassium transporter TrkA</fullName>
    </submittedName>
</protein>
<feature type="transmembrane region" description="Helical" evidence="5">
    <location>
        <begin position="35"/>
        <end position="54"/>
    </location>
</feature>
<gene>
    <name evidence="7" type="ORF">ODE01S_05920</name>
</gene>
<dbReference type="Pfam" id="PF02080">
    <property type="entry name" value="TrkA_C"/>
    <property type="match status" value="1"/>
</dbReference>
<dbReference type="InterPro" id="IPR036291">
    <property type="entry name" value="NAD(P)-bd_dom_sf"/>
</dbReference>
<dbReference type="OrthoDB" id="9783404at2"/>
<accession>A0A511RHP0</accession>
<feature type="transmembrane region" description="Helical" evidence="5">
    <location>
        <begin position="194"/>
        <end position="219"/>
    </location>
</feature>
<dbReference type="AlphaFoldDB" id="A0A511RHP0"/>
<comment type="caution">
    <text evidence="7">The sequence shown here is derived from an EMBL/GenBank/DDBJ whole genome shotgun (WGS) entry which is preliminary data.</text>
</comment>
<dbReference type="GO" id="GO:0008324">
    <property type="term" value="F:monoatomic cation transmembrane transporter activity"/>
    <property type="evidence" value="ECO:0007669"/>
    <property type="project" value="InterPro"/>
</dbReference>
<feature type="transmembrane region" description="Helical" evidence="5">
    <location>
        <begin position="162"/>
        <end position="182"/>
    </location>
</feature>
<dbReference type="RefSeq" id="WP_147145674.1">
    <property type="nucleotide sequence ID" value="NZ_BJXN01000003.1"/>
</dbReference>
<dbReference type="PANTHER" id="PTHR43021:SF2">
    <property type="entry name" value="CATION_H+ EXCHANGER DOMAIN-CONTAINING PROTEIN"/>
    <property type="match status" value="1"/>
</dbReference>
<keyword evidence="2 5" id="KW-0812">Transmembrane</keyword>
<evidence type="ECO:0000256" key="3">
    <source>
        <dbReference type="ARBA" id="ARBA00022989"/>
    </source>
</evidence>
<dbReference type="GO" id="GO:1902600">
    <property type="term" value="P:proton transmembrane transport"/>
    <property type="evidence" value="ECO:0007669"/>
    <property type="project" value="InterPro"/>
</dbReference>
<dbReference type="Gene3D" id="3.30.70.1450">
    <property type="entry name" value="Regulator of K+ conductance, C-terminal domain"/>
    <property type="match status" value="1"/>
</dbReference>
<keyword evidence="4 5" id="KW-0472">Membrane</keyword>
<feature type="transmembrane region" description="Helical" evidence="5">
    <location>
        <begin position="231"/>
        <end position="251"/>
    </location>
</feature>
<evidence type="ECO:0000313" key="7">
    <source>
        <dbReference type="EMBL" id="GEM89158.1"/>
    </source>
</evidence>
<dbReference type="Proteomes" id="UP000321827">
    <property type="component" value="Unassembled WGS sequence"/>
</dbReference>
<keyword evidence="3 5" id="KW-1133">Transmembrane helix</keyword>